<dbReference type="GO" id="GO:0008168">
    <property type="term" value="F:methyltransferase activity"/>
    <property type="evidence" value="ECO:0007669"/>
    <property type="project" value="UniProtKB-KW"/>
</dbReference>
<dbReference type="PANTHER" id="PTHR43591">
    <property type="entry name" value="METHYLTRANSFERASE"/>
    <property type="match status" value="1"/>
</dbReference>
<organism evidence="2 3">
    <name type="scientific">Rhodopirellula sallentina SM41</name>
    <dbReference type="NCBI Taxonomy" id="1263870"/>
    <lineage>
        <taxon>Bacteria</taxon>
        <taxon>Pseudomonadati</taxon>
        <taxon>Planctomycetota</taxon>
        <taxon>Planctomycetia</taxon>
        <taxon>Pirellulales</taxon>
        <taxon>Pirellulaceae</taxon>
        <taxon>Rhodopirellula</taxon>
    </lineage>
</organism>
<dbReference type="CDD" id="cd02440">
    <property type="entry name" value="AdoMet_MTases"/>
    <property type="match status" value="1"/>
</dbReference>
<dbReference type="AlphaFoldDB" id="M5TVR5"/>
<sequence>MPSALQLIPLVINQSLGPQILNRTPEPDHQVVTDKQNSVSEYDQVMKTKLAISYAVATEAIYRTRLRSISSALDIACGPGHLSINMARDLEIDELTGIDLSKTMIETASANARSQEIGSVRFQQGDATQLKFQDSTFDLCTMMDAIHHLPSLDVVSKSLNEMERVTKPDGHIVVMDLVRLRTRELTERYVKLVGSEYADLGLKDFYDQFQDSMHAAWTPDELASTVPADSHRNWIQIVPRGLPFAQFLFGLPVGQNDVFQRAGSPWKTPPVRLEDISEYRLASMGIHLGTKKRIMPASRASSCPVQ</sequence>
<accession>M5TVR5</accession>
<keyword evidence="2" id="KW-0808">Transferase</keyword>
<name>M5TVR5_9BACT</name>
<dbReference type="PATRIC" id="fig|1263870.3.peg.5622"/>
<comment type="caution">
    <text evidence="2">The sequence shown here is derived from an EMBL/GenBank/DDBJ whole genome shotgun (WGS) entry which is preliminary data.</text>
</comment>
<feature type="domain" description="Methyltransferase" evidence="1">
    <location>
        <begin position="73"/>
        <end position="170"/>
    </location>
</feature>
<dbReference type="RefSeq" id="WP_008685676.1">
    <property type="nucleotide sequence ID" value="NZ_ANOH01000365.1"/>
</dbReference>
<dbReference type="InterPro" id="IPR041698">
    <property type="entry name" value="Methyltransf_25"/>
</dbReference>
<dbReference type="OrthoDB" id="9772751at2"/>
<dbReference type="Gene3D" id="3.40.50.150">
    <property type="entry name" value="Vaccinia Virus protein VP39"/>
    <property type="match status" value="1"/>
</dbReference>
<dbReference type="EMBL" id="ANOH01000365">
    <property type="protein sequence ID" value="EMI53255.1"/>
    <property type="molecule type" value="Genomic_DNA"/>
</dbReference>
<dbReference type="SUPFAM" id="SSF53335">
    <property type="entry name" value="S-adenosyl-L-methionine-dependent methyltransferases"/>
    <property type="match status" value="1"/>
</dbReference>
<evidence type="ECO:0000313" key="2">
    <source>
        <dbReference type="EMBL" id="EMI53255.1"/>
    </source>
</evidence>
<protein>
    <submittedName>
        <fullName evidence="2">Methyltransferase type 11 domain protein</fullName>
        <ecNumber evidence="2">2.1.1.-</ecNumber>
    </submittedName>
</protein>
<keyword evidence="2" id="KW-0489">Methyltransferase</keyword>
<evidence type="ECO:0000313" key="3">
    <source>
        <dbReference type="Proteomes" id="UP000011885"/>
    </source>
</evidence>
<dbReference type="InterPro" id="IPR029063">
    <property type="entry name" value="SAM-dependent_MTases_sf"/>
</dbReference>
<dbReference type="PANTHER" id="PTHR43591:SF24">
    <property type="entry name" value="2-METHOXY-6-POLYPRENYL-1,4-BENZOQUINOL METHYLASE, MITOCHONDRIAL"/>
    <property type="match status" value="1"/>
</dbReference>
<gene>
    <name evidence="2" type="ORF">RSSM_05306</name>
</gene>
<proteinExistence type="predicted"/>
<evidence type="ECO:0000259" key="1">
    <source>
        <dbReference type="Pfam" id="PF13649"/>
    </source>
</evidence>
<keyword evidence="3" id="KW-1185">Reference proteome</keyword>
<reference evidence="2 3" key="1">
    <citation type="journal article" date="2013" name="Mar. Genomics">
        <title>Expression of sulfatases in Rhodopirellula baltica and the diversity of sulfatases in the genus Rhodopirellula.</title>
        <authorList>
            <person name="Wegner C.E."/>
            <person name="Richter-Heitmann T."/>
            <person name="Klindworth A."/>
            <person name="Klockow C."/>
            <person name="Richter M."/>
            <person name="Achstetter T."/>
            <person name="Glockner F.O."/>
            <person name="Harder J."/>
        </authorList>
    </citation>
    <scope>NUCLEOTIDE SEQUENCE [LARGE SCALE GENOMIC DNA]</scope>
    <source>
        <strain evidence="2 3">SM41</strain>
    </source>
</reference>
<dbReference type="Proteomes" id="UP000011885">
    <property type="component" value="Unassembled WGS sequence"/>
</dbReference>
<dbReference type="Pfam" id="PF13649">
    <property type="entry name" value="Methyltransf_25"/>
    <property type="match status" value="1"/>
</dbReference>
<dbReference type="EC" id="2.1.1.-" evidence="2"/>
<dbReference type="GO" id="GO:0032259">
    <property type="term" value="P:methylation"/>
    <property type="evidence" value="ECO:0007669"/>
    <property type="project" value="UniProtKB-KW"/>
</dbReference>